<sequence>MGYVEALLQRVRQSLQEVEQEISEKKAKIKEIEEEKKKLEGEIATLEKEKQVLSSILSNYGAPAQAPKAETAETQEVQEAIEEWKDEHDILVEGKAIGRVKVSGKKGEVVVFFSPKSGSLLDRLPSVLEVYRKRGSLLSFSMERKEEFTLIRYEAPDEEKEKEVRAKIVYVVAASSEKTQ</sequence>
<keyword evidence="1" id="KW-0175">Coiled coil</keyword>
<dbReference type="Proteomes" id="UP000240322">
    <property type="component" value="Unassembled WGS sequence"/>
</dbReference>
<accession>A0A2R6ASE2</accession>
<gene>
    <name evidence="2" type="ORF">B9Q03_08680</name>
</gene>
<proteinExistence type="predicted"/>
<dbReference type="AlphaFoldDB" id="A0A2R6ASE2"/>
<evidence type="ECO:0000313" key="3">
    <source>
        <dbReference type="Proteomes" id="UP000240322"/>
    </source>
</evidence>
<protein>
    <submittedName>
        <fullName evidence="2">Uncharacterized protein</fullName>
    </submittedName>
</protein>
<evidence type="ECO:0000256" key="1">
    <source>
        <dbReference type="SAM" id="Coils"/>
    </source>
</evidence>
<name>A0A2R6ASE2_9ARCH</name>
<dbReference type="EMBL" id="NEXE01000101">
    <property type="protein sequence ID" value="PSN89243.1"/>
    <property type="molecule type" value="Genomic_DNA"/>
</dbReference>
<feature type="coiled-coil region" evidence="1">
    <location>
        <begin position="4"/>
        <end position="56"/>
    </location>
</feature>
<reference evidence="2 3" key="1">
    <citation type="submission" date="2017-04" db="EMBL/GenBank/DDBJ databases">
        <title>Novel microbial lineages endemic to geothermal iron-oxide mats fill important gaps in the evolutionary history of Archaea.</title>
        <authorList>
            <person name="Jay Z.J."/>
            <person name="Beam J.P."/>
            <person name="Dlakic M."/>
            <person name="Rusch D.B."/>
            <person name="Kozubal M.A."/>
            <person name="Inskeep W.P."/>
        </authorList>
    </citation>
    <scope>NUCLEOTIDE SEQUENCE [LARGE SCALE GENOMIC DNA]</scope>
    <source>
        <strain evidence="2">OSP_D</strain>
    </source>
</reference>
<organism evidence="2 3">
    <name type="scientific">Candidatus Marsarchaeota G2 archaeon OSP_D</name>
    <dbReference type="NCBI Taxonomy" id="1978157"/>
    <lineage>
        <taxon>Archaea</taxon>
        <taxon>Candidatus Marsarchaeota</taxon>
        <taxon>Candidatus Marsarchaeota group 2</taxon>
    </lineage>
</organism>
<comment type="caution">
    <text evidence="2">The sequence shown here is derived from an EMBL/GenBank/DDBJ whole genome shotgun (WGS) entry which is preliminary data.</text>
</comment>
<evidence type="ECO:0000313" key="2">
    <source>
        <dbReference type="EMBL" id="PSN89243.1"/>
    </source>
</evidence>